<feature type="transmembrane region" description="Helical" evidence="7">
    <location>
        <begin position="144"/>
        <end position="164"/>
    </location>
</feature>
<protein>
    <submittedName>
        <fullName evidence="9">ABC transporter permease</fullName>
    </submittedName>
</protein>
<evidence type="ECO:0000256" key="5">
    <source>
        <dbReference type="ARBA" id="ARBA00023136"/>
    </source>
</evidence>
<dbReference type="Proteomes" id="UP000824201">
    <property type="component" value="Unassembled WGS sequence"/>
</dbReference>
<evidence type="ECO:0000256" key="2">
    <source>
        <dbReference type="ARBA" id="ARBA00022475"/>
    </source>
</evidence>
<dbReference type="EMBL" id="DVHN01000141">
    <property type="protein sequence ID" value="HIR89423.1"/>
    <property type="molecule type" value="Genomic_DNA"/>
</dbReference>
<name>A0A9D1EGC2_9FIRM</name>
<feature type="transmembrane region" description="Helical" evidence="7">
    <location>
        <begin position="690"/>
        <end position="710"/>
    </location>
</feature>
<proteinExistence type="inferred from homology"/>
<feature type="transmembrane region" description="Helical" evidence="7">
    <location>
        <begin position="20"/>
        <end position="43"/>
    </location>
</feature>
<evidence type="ECO:0000256" key="4">
    <source>
        <dbReference type="ARBA" id="ARBA00022989"/>
    </source>
</evidence>
<comment type="caution">
    <text evidence="9">The sequence shown here is derived from an EMBL/GenBank/DDBJ whole genome shotgun (WGS) entry which is preliminary data.</text>
</comment>
<feature type="transmembrane region" description="Helical" evidence="7">
    <location>
        <begin position="200"/>
        <end position="223"/>
    </location>
</feature>
<feature type="transmembrane region" description="Helical" evidence="7">
    <location>
        <begin position="243"/>
        <end position="265"/>
    </location>
</feature>
<gene>
    <name evidence="9" type="ORF">IAC96_10765</name>
</gene>
<keyword evidence="3 7" id="KW-0812">Transmembrane</keyword>
<dbReference type="InterPro" id="IPR050250">
    <property type="entry name" value="Macrolide_Exporter_MacB"/>
</dbReference>
<sequence>MWKDYSKSYIKNNRAASSSIMAAALIATLFLSLLCCLFFNFWVYEVEQIKLEEGDWQARITGNLNENDLSVIGQFANVENAVINEALSDEETVIDLYFQNIRTIYEDMPQIITKLGLEESAAEYHSLLLSRYFINDPQDETPPLLLPFYAAIFVAVFISLILIIRNSFEISMNTRIHQFGIFASIGATPKQIRTCLLQEAAVLCFIPILLGSVFGIGMSYTVIELVNLFAADVTGRHPAVFQYHPVVFLVTFLSASLTVLFSAWIPARKLSKITPLEAIHNLGDFQFKRRKHSRVLSWMFGIEGELAGNALKARKRQLRISTISLLLSFLGFTIMLCFFTLSQISTRYTYFERYQDAWDVMVTVKNTELAAFDQTNEVKKLSGVQNSILYQKAEETSQMTADWQSEELMVLGGIETIAGDDIVKEGEYYRIKSPIIIMDDESFLEYASQIGAVPSLEGTIVLNRIWDNVNSNFRNKQYIPFVKEDRETISLYTTEQTLIDVPILTYTQETPVLREEYDNYTLVQFMPLSMWENLSKQMNGEETNMYIRILAQDRSNLTELSRIETEVSQVLEQNYNIESENRIQEKRSNDEMIQGSQIILGSFCGLLAVIGIANVFSNTLGFLRQRKREFAQYLSIGFTPANMKKMFFIEAFVIAGRPILITLPLTVVIVMLMISASYLDPMVFWREAPIFPIFLFALVIIGFVSLAYYIGGKQILECDLNEVLKNDAVI</sequence>
<evidence type="ECO:0000256" key="3">
    <source>
        <dbReference type="ARBA" id="ARBA00022692"/>
    </source>
</evidence>
<keyword evidence="5 7" id="KW-0472">Membrane</keyword>
<dbReference type="GO" id="GO:0005886">
    <property type="term" value="C:plasma membrane"/>
    <property type="evidence" value="ECO:0007669"/>
    <property type="project" value="UniProtKB-SubCell"/>
</dbReference>
<accession>A0A9D1EGC2</accession>
<evidence type="ECO:0000313" key="10">
    <source>
        <dbReference type="Proteomes" id="UP000824201"/>
    </source>
</evidence>
<evidence type="ECO:0000313" key="9">
    <source>
        <dbReference type="EMBL" id="HIR89423.1"/>
    </source>
</evidence>
<evidence type="ECO:0000259" key="8">
    <source>
        <dbReference type="Pfam" id="PF02687"/>
    </source>
</evidence>
<dbReference type="GO" id="GO:0022857">
    <property type="term" value="F:transmembrane transporter activity"/>
    <property type="evidence" value="ECO:0007669"/>
    <property type="project" value="TreeGrafter"/>
</dbReference>
<dbReference type="PANTHER" id="PTHR30572">
    <property type="entry name" value="MEMBRANE COMPONENT OF TRANSPORTER-RELATED"/>
    <property type="match status" value="1"/>
</dbReference>
<dbReference type="InterPro" id="IPR003838">
    <property type="entry name" value="ABC3_permease_C"/>
</dbReference>
<comment type="similarity">
    <text evidence="6">Belongs to the ABC-4 integral membrane protein family.</text>
</comment>
<keyword evidence="2" id="KW-1003">Cell membrane</keyword>
<evidence type="ECO:0000256" key="7">
    <source>
        <dbReference type="SAM" id="Phobius"/>
    </source>
</evidence>
<comment type="subcellular location">
    <subcellularLocation>
        <location evidence="1">Cell membrane</location>
        <topology evidence="1">Multi-pass membrane protein</topology>
    </subcellularLocation>
</comment>
<dbReference type="Pfam" id="PF02687">
    <property type="entry name" value="FtsX"/>
    <property type="match status" value="2"/>
</dbReference>
<evidence type="ECO:0000256" key="6">
    <source>
        <dbReference type="ARBA" id="ARBA00038076"/>
    </source>
</evidence>
<feature type="transmembrane region" description="Helical" evidence="7">
    <location>
        <begin position="598"/>
        <end position="623"/>
    </location>
</feature>
<feature type="domain" description="ABC3 transporter permease C-terminal" evidence="8">
    <location>
        <begin position="603"/>
        <end position="709"/>
    </location>
</feature>
<dbReference type="PANTHER" id="PTHR30572:SF4">
    <property type="entry name" value="ABC TRANSPORTER PERMEASE YTRF"/>
    <property type="match status" value="1"/>
</dbReference>
<reference evidence="9" key="1">
    <citation type="submission" date="2020-10" db="EMBL/GenBank/DDBJ databases">
        <authorList>
            <person name="Gilroy R."/>
        </authorList>
    </citation>
    <scope>NUCLEOTIDE SEQUENCE</scope>
    <source>
        <strain evidence="9">ChiW13-3771</strain>
    </source>
</reference>
<reference evidence="9" key="2">
    <citation type="journal article" date="2021" name="PeerJ">
        <title>Extensive microbial diversity within the chicken gut microbiome revealed by metagenomics and culture.</title>
        <authorList>
            <person name="Gilroy R."/>
            <person name="Ravi A."/>
            <person name="Getino M."/>
            <person name="Pursley I."/>
            <person name="Horton D.L."/>
            <person name="Alikhan N.F."/>
            <person name="Baker D."/>
            <person name="Gharbi K."/>
            <person name="Hall N."/>
            <person name="Watson M."/>
            <person name="Adriaenssens E.M."/>
            <person name="Foster-Nyarko E."/>
            <person name="Jarju S."/>
            <person name="Secka A."/>
            <person name="Antonio M."/>
            <person name="Oren A."/>
            <person name="Chaudhuri R.R."/>
            <person name="La Ragione R."/>
            <person name="Hildebrand F."/>
            <person name="Pallen M.J."/>
        </authorList>
    </citation>
    <scope>NUCLEOTIDE SEQUENCE</scope>
    <source>
        <strain evidence="9">ChiW13-3771</strain>
    </source>
</reference>
<feature type="transmembrane region" description="Helical" evidence="7">
    <location>
        <begin position="320"/>
        <end position="341"/>
    </location>
</feature>
<dbReference type="AlphaFoldDB" id="A0A9D1EGC2"/>
<keyword evidence="4 7" id="KW-1133">Transmembrane helix</keyword>
<organism evidence="9 10">
    <name type="scientific">Candidatus Fimimorpha faecalis</name>
    <dbReference type="NCBI Taxonomy" id="2840824"/>
    <lineage>
        <taxon>Bacteria</taxon>
        <taxon>Bacillati</taxon>
        <taxon>Bacillota</taxon>
        <taxon>Clostridia</taxon>
        <taxon>Eubacteriales</taxon>
        <taxon>Candidatus Fimimorpha</taxon>
    </lineage>
</organism>
<feature type="domain" description="ABC3 transporter permease C-terminal" evidence="8">
    <location>
        <begin position="152"/>
        <end position="275"/>
    </location>
</feature>
<evidence type="ECO:0000256" key="1">
    <source>
        <dbReference type="ARBA" id="ARBA00004651"/>
    </source>
</evidence>
<feature type="transmembrane region" description="Helical" evidence="7">
    <location>
        <begin position="652"/>
        <end position="678"/>
    </location>
</feature>